<evidence type="ECO:0000313" key="5">
    <source>
        <dbReference type="Proteomes" id="UP000182836"/>
    </source>
</evidence>
<name>A0A0D1UUI5_ANEMI</name>
<dbReference type="PATRIC" id="fig|47500.8.peg.4346"/>
<evidence type="ECO:0000256" key="1">
    <source>
        <dbReference type="SAM" id="Phobius"/>
    </source>
</evidence>
<proteinExistence type="predicted"/>
<keyword evidence="1" id="KW-1133">Transmembrane helix</keyword>
<keyword evidence="1" id="KW-0812">Transmembrane</keyword>
<keyword evidence="4" id="KW-1185">Reference proteome</keyword>
<dbReference type="EMBL" id="FNED01000061">
    <property type="protein sequence ID" value="SDK49516.1"/>
    <property type="molecule type" value="Genomic_DNA"/>
</dbReference>
<dbReference type="Proteomes" id="UP000182836">
    <property type="component" value="Unassembled WGS sequence"/>
</dbReference>
<feature type="transmembrane region" description="Helical" evidence="1">
    <location>
        <begin position="20"/>
        <end position="38"/>
    </location>
</feature>
<dbReference type="AlphaFoldDB" id="A0A0D1UUI5"/>
<gene>
    <name evidence="2" type="ORF">AF333_20185</name>
    <name evidence="3" type="ORF">SAMN04487909_16113</name>
</gene>
<organism evidence="2 4">
    <name type="scientific">Aneurinibacillus migulanus</name>
    <name type="common">Bacillus migulanus</name>
    <dbReference type="NCBI Taxonomy" id="47500"/>
    <lineage>
        <taxon>Bacteria</taxon>
        <taxon>Bacillati</taxon>
        <taxon>Bacillota</taxon>
        <taxon>Bacilli</taxon>
        <taxon>Bacillales</taxon>
        <taxon>Paenibacillaceae</taxon>
        <taxon>Aneurinibacillus group</taxon>
        <taxon>Aneurinibacillus</taxon>
    </lineage>
</organism>
<dbReference type="EMBL" id="LGUG01000004">
    <property type="protein sequence ID" value="KON97440.1"/>
    <property type="molecule type" value="Genomic_DNA"/>
</dbReference>
<evidence type="ECO:0000313" key="4">
    <source>
        <dbReference type="Proteomes" id="UP000037269"/>
    </source>
</evidence>
<dbReference type="GeneID" id="87589570"/>
<reference evidence="3 5" key="2">
    <citation type="submission" date="2016-10" db="EMBL/GenBank/DDBJ databases">
        <authorList>
            <person name="de Groot N.N."/>
        </authorList>
    </citation>
    <scope>NUCLEOTIDE SEQUENCE [LARGE SCALE GENOMIC DNA]</scope>
    <source>
        <strain evidence="3 5">DSM 2895</strain>
    </source>
</reference>
<evidence type="ECO:0000313" key="2">
    <source>
        <dbReference type="EMBL" id="KON97440.1"/>
    </source>
</evidence>
<sequence length="75" mass="8709">MIWTIFKKEMKDSLRDSKTLLLGVLLPILLLFFMTILLDKVLLTQLQVDSLRIVVLKEIPEEALKLFSGTLNLYM</sequence>
<evidence type="ECO:0000313" key="3">
    <source>
        <dbReference type="EMBL" id="SDK49516.1"/>
    </source>
</evidence>
<keyword evidence="1" id="KW-0472">Membrane</keyword>
<protein>
    <submittedName>
        <fullName evidence="2">Uncharacterized protein</fullName>
    </submittedName>
</protein>
<dbReference type="Proteomes" id="UP000037269">
    <property type="component" value="Unassembled WGS sequence"/>
</dbReference>
<reference evidence="2 4" key="1">
    <citation type="submission" date="2015-07" db="EMBL/GenBank/DDBJ databases">
        <title>Fjat-14205 dsm 2895.</title>
        <authorList>
            <person name="Liu B."/>
            <person name="Wang J."/>
            <person name="Zhu Y."/>
            <person name="Liu G."/>
            <person name="Chen Q."/>
            <person name="Chen Z."/>
            <person name="Lan J."/>
            <person name="Che J."/>
            <person name="Ge C."/>
            <person name="Shi H."/>
            <person name="Pan Z."/>
            <person name="Liu X."/>
        </authorList>
    </citation>
    <scope>NUCLEOTIDE SEQUENCE [LARGE SCALE GENOMIC DNA]</scope>
    <source>
        <strain evidence="2 4">DSM 2895</strain>
    </source>
</reference>
<accession>A0A0D1UUI5</accession>
<dbReference type="RefSeq" id="WP_043068743.1">
    <property type="nucleotide sequence ID" value="NZ_BJOA01000256.1"/>
</dbReference>